<keyword evidence="3" id="KW-1185">Reference proteome</keyword>
<comment type="caution">
    <text evidence="2">The sequence shown here is derived from an EMBL/GenBank/DDBJ whole genome shotgun (WGS) entry which is preliminary data.</text>
</comment>
<organism evidence="2 3">
    <name type="scientific">Datura stramonium</name>
    <name type="common">Jimsonweed</name>
    <name type="synonym">Common thornapple</name>
    <dbReference type="NCBI Taxonomy" id="4076"/>
    <lineage>
        <taxon>Eukaryota</taxon>
        <taxon>Viridiplantae</taxon>
        <taxon>Streptophyta</taxon>
        <taxon>Embryophyta</taxon>
        <taxon>Tracheophyta</taxon>
        <taxon>Spermatophyta</taxon>
        <taxon>Magnoliopsida</taxon>
        <taxon>eudicotyledons</taxon>
        <taxon>Gunneridae</taxon>
        <taxon>Pentapetalae</taxon>
        <taxon>asterids</taxon>
        <taxon>lamiids</taxon>
        <taxon>Solanales</taxon>
        <taxon>Solanaceae</taxon>
        <taxon>Solanoideae</taxon>
        <taxon>Datureae</taxon>
        <taxon>Datura</taxon>
    </lineage>
</organism>
<evidence type="ECO:0000256" key="1">
    <source>
        <dbReference type="SAM" id="MobiDB-lite"/>
    </source>
</evidence>
<gene>
    <name evidence="2" type="ORF">HAX54_006954</name>
</gene>
<reference evidence="2 3" key="1">
    <citation type="journal article" date="2021" name="BMC Genomics">
        <title>Datura genome reveals duplications of psychoactive alkaloid biosynthetic genes and high mutation rate following tissue culture.</title>
        <authorList>
            <person name="Rajewski A."/>
            <person name="Carter-House D."/>
            <person name="Stajich J."/>
            <person name="Litt A."/>
        </authorList>
    </citation>
    <scope>NUCLEOTIDE SEQUENCE [LARGE SCALE GENOMIC DNA]</scope>
    <source>
        <strain evidence="2">AR-01</strain>
    </source>
</reference>
<proteinExistence type="predicted"/>
<evidence type="ECO:0000313" key="2">
    <source>
        <dbReference type="EMBL" id="MCE3216578.1"/>
    </source>
</evidence>
<evidence type="ECO:0000313" key="3">
    <source>
        <dbReference type="Proteomes" id="UP000823775"/>
    </source>
</evidence>
<feature type="region of interest" description="Disordered" evidence="1">
    <location>
        <begin position="1"/>
        <end position="55"/>
    </location>
</feature>
<feature type="compositionally biased region" description="Polar residues" evidence="1">
    <location>
        <begin position="38"/>
        <end position="50"/>
    </location>
</feature>
<dbReference type="EMBL" id="JACEIK010013589">
    <property type="protein sequence ID" value="MCE3216578.1"/>
    <property type="molecule type" value="Genomic_DNA"/>
</dbReference>
<protein>
    <submittedName>
        <fullName evidence="2">Uncharacterized protein</fullName>
    </submittedName>
</protein>
<feature type="non-terminal residue" evidence="2">
    <location>
        <position position="104"/>
    </location>
</feature>
<accession>A0ABS8WZE0</accession>
<name>A0ABS8WZE0_DATST</name>
<sequence>MAKIPPKGSRRSRKRLKSSTPSAYHVEISDSSSDECPESTSFLKKPSSSVLDKDKTDSSVSFDLDDMQKFWNVFEKEKIISFKDRPFSHGQVIYLEHLEEFHCS</sequence>
<dbReference type="Proteomes" id="UP000823775">
    <property type="component" value="Unassembled WGS sequence"/>
</dbReference>
<feature type="compositionally biased region" description="Basic residues" evidence="1">
    <location>
        <begin position="8"/>
        <end position="17"/>
    </location>
</feature>